<sequence length="339" mass="35968">MSIGIAKSFFAGAVALVFGAGAALAQTKDVKFTLDWAVQGNHAIWTVAQEKGYFTKEGLNVKIDRGFGSGDAVTKVASGAYDIGFSDINAVIKFVGDNPSNPVLGVFQTFDKTLNSIITLKKSGIKSPKDLVGKTLGAPEADSSRLMFPAFAKAAGIDAAAVKWTSMQPQLREAMLVQGQVDAISGFASTSVFNLTGIGVAADDIVIFPFPENGLDLYGSTVIVRKDYAEKNPDIVAAFVRATVAGLKDVAKDPDGAVPSLSKVDPLVKADLEKARLKFVLDRAMLTPSIKANGFGHVDPARMQKSIEVAAEAYALKVVPKPEDIYTTKFLPPVDQRKP</sequence>
<gene>
    <name evidence="3" type="ORF">KL771_22100</name>
</gene>
<proteinExistence type="predicted"/>
<feature type="chain" id="PRO_5037967005" evidence="1">
    <location>
        <begin position="26"/>
        <end position="339"/>
    </location>
</feature>
<dbReference type="GO" id="GO:0009228">
    <property type="term" value="P:thiamine biosynthetic process"/>
    <property type="evidence" value="ECO:0007669"/>
    <property type="project" value="InterPro"/>
</dbReference>
<reference evidence="3 4" key="1">
    <citation type="submission" date="2021-06" db="EMBL/GenBank/DDBJ databases">
        <authorList>
            <person name="Grouzdev D.S."/>
            <person name="Koziaeva V."/>
        </authorList>
    </citation>
    <scope>NUCLEOTIDE SEQUENCE [LARGE SCALE GENOMIC DNA]</scope>
    <source>
        <strain evidence="3 4">22</strain>
    </source>
</reference>
<dbReference type="PANTHER" id="PTHR31528:SF15">
    <property type="entry name" value="RIBOFLAVIN-BINDING PROTEIN RIBY"/>
    <property type="match status" value="1"/>
</dbReference>
<keyword evidence="1" id="KW-0732">Signal</keyword>
<dbReference type="AlphaFoldDB" id="A0A947GD57"/>
<feature type="signal peptide" evidence="1">
    <location>
        <begin position="1"/>
        <end position="25"/>
    </location>
</feature>
<evidence type="ECO:0000256" key="1">
    <source>
        <dbReference type="SAM" id="SignalP"/>
    </source>
</evidence>
<evidence type="ECO:0000313" key="4">
    <source>
        <dbReference type="Proteomes" id="UP000766595"/>
    </source>
</evidence>
<evidence type="ECO:0000259" key="2">
    <source>
        <dbReference type="Pfam" id="PF09084"/>
    </source>
</evidence>
<name>A0A947GD57_9HYPH</name>
<dbReference type="InterPro" id="IPR027939">
    <property type="entry name" value="NMT1/THI5"/>
</dbReference>
<dbReference type="SUPFAM" id="SSF53850">
    <property type="entry name" value="Periplasmic binding protein-like II"/>
    <property type="match status" value="1"/>
</dbReference>
<protein>
    <submittedName>
        <fullName evidence="3">ABC transporter substrate-binding protein</fullName>
    </submittedName>
</protein>
<organism evidence="3 4">
    <name type="scientific">Prosthecodimorpha staleyi</name>
    <dbReference type="NCBI Taxonomy" id="2840188"/>
    <lineage>
        <taxon>Bacteria</taxon>
        <taxon>Pseudomonadati</taxon>
        <taxon>Pseudomonadota</taxon>
        <taxon>Alphaproteobacteria</taxon>
        <taxon>Hyphomicrobiales</taxon>
        <taxon>Ancalomicrobiaceae</taxon>
        <taxon>Prosthecodimorpha</taxon>
    </lineage>
</organism>
<dbReference type="EMBL" id="JAHHZF010000012">
    <property type="protein sequence ID" value="MBT9292173.1"/>
    <property type="molecule type" value="Genomic_DNA"/>
</dbReference>
<dbReference type="InterPro" id="IPR015168">
    <property type="entry name" value="SsuA/THI5"/>
</dbReference>
<accession>A0A947GD57</accession>
<dbReference type="Pfam" id="PF09084">
    <property type="entry name" value="NMT1"/>
    <property type="match status" value="1"/>
</dbReference>
<feature type="domain" description="SsuA/THI5-like" evidence="2">
    <location>
        <begin position="40"/>
        <end position="257"/>
    </location>
</feature>
<dbReference type="PANTHER" id="PTHR31528">
    <property type="entry name" value="4-AMINO-5-HYDROXYMETHYL-2-METHYLPYRIMIDINE PHOSPHATE SYNTHASE THI11-RELATED"/>
    <property type="match status" value="1"/>
</dbReference>
<dbReference type="RefSeq" id="WP_261970694.1">
    <property type="nucleotide sequence ID" value="NZ_JAHHZF010000012.1"/>
</dbReference>
<keyword evidence="4" id="KW-1185">Reference proteome</keyword>
<dbReference type="Gene3D" id="3.40.190.10">
    <property type="entry name" value="Periplasmic binding protein-like II"/>
    <property type="match status" value="2"/>
</dbReference>
<comment type="caution">
    <text evidence="3">The sequence shown here is derived from an EMBL/GenBank/DDBJ whole genome shotgun (WGS) entry which is preliminary data.</text>
</comment>
<evidence type="ECO:0000313" key="3">
    <source>
        <dbReference type="EMBL" id="MBT9292173.1"/>
    </source>
</evidence>
<dbReference type="Proteomes" id="UP000766595">
    <property type="component" value="Unassembled WGS sequence"/>
</dbReference>